<dbReference type="FunFam" id="3.30.1490.120:FF:000004">
    <property type="entry name" value="RNA polymerase I subunit Rpa43"/>
    <property type="match status" value="1"/>
</dbReference>
<organism evidence="10 11">
    <name type="scientific">Blastomyces gilchristii (strain SLH14081)</name>
    <name type="common">Blastomyces dermatitidis</name>
    <dbReference type="NCBI Taxonomy" id="559298"/>
    <lineage>
        <taxon>Eukaryota</taxon>
        <taxon>Fungi</taxon>
        <taxon>Dikarya</taxon>
        <taxon>Ascomycota</taxon>
        <taxon>Pezizomycotina</taxon>
        <taxon>Eurotiomycetes</taxon>
        <taxon>Eurotiomycetidae</taxon>
        <taxon>Onygenales</taxon>
        <taxon>Ajellomycetaceae</taxon>
        <taxon>Blastomyces</taxon>
    </lineage>
</organism>
<dbReference type="EMBL" id="GG657453">
    <property type="protein sequence ID" value="OAT08051.1"/>
    <property type="molecule type" value="Genomic_DNA"/>
</dbReference>
<feature type="domain" description="RPA43 OB" evidence="9">
    <location>
        <begin position="251"/>
        <end position="414"/>
    </location>
</feature>
<name>A0A179UM13_BLAGS</name>
<dbReference type="GO" id="GO:0006362">
    <property type="term" value="P:transcription elongation by RNA polymerase I"/>
    <property type="evidence" value="ECO:0007669"/>
    <property type="project" value="UniProtKB-ARBA"/>
</dbReference>
<dbReference type="KEGG" id="bgh:BDBG_04045"/>
<gene>
    <name evidence="10" type="ORF">BDBG_04045</name>
</gene>
<dbReference type="InterPro" id="IPR045113">
    <property type="entry name" value="Rpb7-like"/>
</dbReference>
<dbReference type="AlphaFoldDB" id="A0A179UM13"/>
<comment type="subcellular location">
    <subcellularLocation>
        <location evidence="1">Nucleus</location>
        <location evidence="1">Nucleolus</location>
    </subcellularLocation>
</comment>
<evidence type="ECO:0000259" key="9">
    <source>
        <dbReference type="Pfam" id="PF17875"/>
    </source>
</evidence>
<feature type="region of interest" description="Disordered" evidence="8">
    <location>
        <begin position="297"/>
        <end position="347"/>
    </location>
</feature>
<keyword evidence="6 7" id="KW-0539">Nucleus</keyword>
<feature type="compositionally biased region" description="Basic residues" evidence="8">
    <location>
        <begin position="85"/>
        <end position="94"/>
    </location>
</feature>
<feature type="compositionally biased region" description="Acidic residues" evidence="8">
    <location>
        <begin position="315"/>
        <end position="328"/>
    </location>
</feature>
<dbReference type="InterPro" id="IPR036898">
    <property type="entry name" value="RNA_pol_Rpb7-like_N_sf"/>
</dbReference>
<feature type="compositionally biased region" description="Polar residues" evidence="8">
    <location>
        <begin position="120"/>
        <end position="143"/>
    </location>
</feature>
<sequence>MSLDAMDIDPAPLSPERKRKNKEKDRHSAKKRKHQVTTTTAQPDVEESSPKAKKKEKKEKKHKKHKYHEGLEASARALPDTPNSRSKKPKKPAHQSHQAALNDDWEQEEQPSKPQSQSPTTSRKPLSKASVSQLESTSADSTESSPFHLITATLYVPLSPISISPTHALSSLQAEHLSPLLLTYYPPLRGIVLAYSNASISSSAPSPTSPPTPPHNPDEDLNPQPLTLAVSAGEYGVLYVYLTATFLIFRPERGQLLEGWINVQSDGFLGAVVYNLFSVGIERRRLPADWQWVAPGEESTTAALGTTTPKRSSGTDDDDDDDNEDKDSDFDSDKENFRPLPATSSTILDLNAQNHNHEGMEPPFEAFEDAAAGYFRTRSGRRVRGMVRFRVRDVDVIPGAEHDKGFLSIEGTMLSAVEEAKLLEEERRRAALAPLSSSSSSSAVARARAGAGRSGDEVPPRAMMSGGLGIPSAAATAAAASDDDADDDLMEVEPEAELPVPVPGKQGKDKEKKKKTKVKKTTS</sequence>
<dbReference type="Pfam" id="PF17875">
    <property type="entry name" value="RPA43_OB"/>
    <property type="match status" value="1"/>
</dbReference>
<evidence type="ECO:0000256" key="2">
    <source>
        <dbReference type="ARBA" id="ARBA00005930"/>
    </source>
</evidence>
<dbReference type="GO" id="GO:0006361">
    <property type="term" value="P:transcription initiation at RNA polymerase I promoter"/>
    <property type="evidence" value="ECO:0007669"/>
    <property type="project" value="UniProtKB-ARBA"/>
</dbReference>
<evidence type="ECO:0000256" key="4">
    <source>
        <dbReference type="ARBA" id="ARBA00022553"/>
    </source>
</evidence>
<dbReference type="STRING" id="559298.A0A179UM13"/>
<dbReference type="GeneID" id="8505252"/>
<dbReference type="Proteomes" id="UP000002038">
    <property type="component" value="Unassembled WGS sequence"/>
</dbReference>
<dbReference type="PANTHER" id="PTHR12709:SF5">
    <property type="entry name" value="DNA-DIRECTED RNA POLYMERASE I SUBUNIT RPA43"/>
    <property type="match status" value="1"/>
</dbReference>
<dbReference type="VEuPathDB" id="FungiDB:BDBG_04045"/>
<feature type="region of interest" description="Disordered" evidence="8">
    <location>
        <begin position="1"/>
        <end position="143"/>
    </location>
</feature>
<dbReference type="Gene3D" id="3.30.1490.120">
    <property type="entry name" value="RNA polymerase Rpb7-like, N-terminal domain"/>
    <property type="match status" value="1"/>
</dbReference>
<evidence type="ECO:0000313" key="11">
    <source>
        <dbReference type="Proteomes" id="UP000002038"/>
    </source>
</evidence>
<feature type="compositionally biased region" description="Acidic residues" evidence="8">
    <location>
        <begin position="481"/>
        <end position="496"/>
    </location>
</feature>
<feature type="compositionally biased region" description="Basic residues" evidence="8">
    <location>
        <begin position="17"/>
        <end position="35"/>
    </location>
</feature>
<reference evidence="11" key="1">
    <citation type="journal article" date="2015" name="PLoS Genet.">
        <title>The dynamic genome and transcriptome of the human fungal pathogen Blastomyces and close relative Emmonsia.</title>
        <authorList>
            <person name="Munoz J.F."/>
            <person name="Gauthier G.M."/>
            <person name="Desjardins C.A."/>
            <person name="Gallo J.E."/>
            <person name="Holder J."/>
            <person name="Sullivan T.D."/>
            <person name="Marty A.J."/>
            <person name="Carmen J.C."/>
            <person name="Chen Z."/>
            <person name="Ding L."/>
            <person name="Gujja S."/>
            <person name="Magrini V."/>
            <person name="Misas E."/>
            <person name="Mitreva M."/>
            <person name="Priest M."/>
            <person name="Saif S."/>
            <person name="Whiston E.A."/>
            <person name="Young S."/>
            <person name="Zeng Q."/>
            <person name="Goldman W.E."/>
            <person name="Mardis E.R."/>
            <person name="Taylor J.W."/>
            <person name="McEwen J.G."/>
            <person name="Clay O.K."/>
            <person name="Klein B.S."/>
            <person name="Cuomo C.A."/>
        </authorList>
    </citation>
    <scope>NUCLEOTIDE SEQUENCE [LARGE SCALE GENOMIC DNA]</scope>
    <source>
        <strain evidence="11">SLH14081</strain>
    </source>
</reference>
<keyword evidence="5 7" id="KW-0804">Transcription</keyword>
<evidence type="ECO:0000256" key="1">
    <source>
        <dbReference type="ARBA" id="ARBA00004604"/>
    </source>
</evidence>
<feature type="region of interest" description="Disordered" evidence="8">
    <location>
        <begin position="432"/>
        <end position="523"/>
    </location>
</feature>
<feature type="compositionally biased region" description="Basic residues" evidence="8">
    <location>
        <begin position="511"/>
        <end position="523"/>
    </location>
</feature>
<comment type="function">
    <text evidence="7">DNA-dependent RNA polymerase which catalyzes the transcription of DNA into RNA using the four ribonucleoside triphosphates as substrates.</text>
</comment>
<dbReference type="InterPro" id="IPR041178">
    <property type="entry name" value="RPA43_OB"/>
</dbReference>
<feature type="compositionally biased region" description="Basic residues" evidence="8">
    <location>
        <begin position="51"/>
        <end position="67"/>
    </location>
</feature>
<evidence type="ECO:0000256" key="7">
    <source>
        <dbReference type="RuleBase" id="RU369086"/>
    </source>
</evidence>
<comment type="similarity">
    <text evidence="2">Belongs to the eukaryotic RPA43 RNA polymerase subunit family.</text>
</comment>
<keyword evidence="4" id="KW-0597">Phosphoprotein</keyword>
<accession>A0A179UM13</accession>
<evidence type="ECO:0000256" key="3">
    <source>
        <dbReference type="ARBA" id="ARBA00022478"/>
    </source>
</evidence>
<feature type="region of interest" description="Disordered" evidence="8">
    <location>
        <begin position="202"/>
        <end position="224"/>
    </location>
</feature>
<evidence type="ECO:0000256" key="6">
    <source>
        <dbReference type="ARBA" id="ARBA00023242"/>
    </source>
</evidence>
<evidence type="ECO:0000256" key="5">
    <source>
        <dbReference type="ARBA" id="ARBA00023163"/>
    </source>
</evidence>
<dbReference type="Gene3D" id="2.40.50.1060">
    <property type="match status" value="1"/>
</dbReference>
<proteinExistence type="inferred from homology"/>
<evidence type="ECO:0000313" key="10">
    <source>
        <dbReference type="EMBL" id="OAT08051.1"/>
    </source>
</evidence>
<dbReference type="PANTHER" id="PTHR12709">
    <property type="entry name" value="DNA-DIRECTED RNA POLYMERASE II, III"/>
    <property type="match status" value="1"/>
</dbReference>
<feature type="compositionally biased region" description="Low complexity" evidence="8">
    <location>
        <begin position="432"/>
        <end position="451"/>
    </location>
</feature>
<evidence type="ECO:0000256" key="8">
    <source>
        <dbReference type="SAM" id="MobiDB-lite"/>
    </source>
</evidence>
<dbReference type="RefSeq" id="XP_002625986.2">
    <property type="nucleotide sequence ID" value="XM_002625940.2"/>
</dbReference>
<keyword evidence="11" id="KW-1185">Reference proteome</keyword>
<dbReference type="GO" id="GO:0005736">
    <property type="term" value="C:RNA polymerase I complex"/>
    <property type="evidence" value="ECO:0007669"/>
    <property type="project" value="TreeGrafter"/>
</dbReference>
<feature type="compositionally biased region" description="Polar residues" evidence="8">
    <location>
        <begin position="298"/>
        <end position="312"/>
    </location>
</feature>
<dbReference type="OrthoDB" id="10250504at2759"/>
<keyword evidence="3 7" id="KW-0240">DNA-directed RNA polymerase</keyword>
<protein>
    <recommendedName>
        <fullName evidence="7">DNA-directed RNA polymerase subunit</fullName>
    </recommendedName>
</protein>